<evidence type="ECO:0000313" key="1">
    <source>
        <dbReference type="EMBL" id="CAI9971552.1"/>
    </source>
</evidence>
<dbReference type="EMBL" id="CATOUU010001093">
    <property type="protein sequence ID" value="CAI9971552.1"/>
    <property type="molecule type" value="Genomic_DNA"/>
</dbReference>
<dbReference type="AlphaFoldDB" id="A0AA86REK7"/>
<reference evidence="1" key="1">
    <citation type="submission" date="2023-06" db="EMBL/GenBank/DDBJ databases">
        <authorList>
            <person name="Kurt Z."/>
        </authorList>
    </citation>
    <scope>NUCLEOTIDE SEQUENCE</scope>
</reference>
<organism evidence="1">
    <name type="scientific">Hexamita inflata</name>
    <dbReference type="NCBI Taxonomy" id="28002"/>
    <lineage>
        <taxon>Eukaryota</taxon>
        <taxon>Metamonada</taxon>
        <taxon>Diplomonadida</taxon>
        <taxon>Hexamitidae</taxon>
        <taxon>Hexamitinae</taxon>
        <taxon>Hexamita</taxon>
    </lineage>
</organism>
<dbReference type="Proteomes" id="UP001642409">
    <property type="component" value="Unassembled WGS sequence"/>
</dbReference>
<evidence type="ECO:0000313" key="2">
    <source>
        <dbReference type="EMBL" id="CAL6095052.1"/>
    </source>
</evidence>
<proteinExistence type="predicted"/>
<accession>A0AA86REK7</accession>
<comment type="caution">
    <text evidence="1">The sequence shown here is derived from an EMBL/GenBank/DDBJ whole genome shotgun (WGS) entry which is preliminary data.</text>
</comment>
<keyword evidence="3" id="KW-1185">Reference proteome</keyword>
<gene>
    <name evidence="1" type="ORF">HINF_LOCUS59197</name>
    <name evidence="2" type="ORF">HINF_LOCUS67764</name>
</gene>
<name>A0AA86REK7_9EUKA</name>
<sequence length="119" mass="13974">MLQSIIIQFTVTEFLLTCIHQRSHQLCGFLEVLQTNGRESRFKAKLVNLSNKFSKPVQLQVIISNFNEYLSNDQVTTKDEEKSKQFIPSAFCCFQNIDDWILLLSDMLSFIIQRKVYFE</sequence>
<protein>
    <submittedName>
        <fullName evidence="2">Hypothetical_protein</fullName>
    </submittedName>
</protein>
<dbReference type="EMBL" id="CAXDID020000472">
    <property type="protein sequence ID" value="CAL6095052.1"/>
    <property type="molecule type" value="Genomic_DNA"/>
</dbReference>
<evidence type="ECO:0000313" key="3">
    <source>
        <dbReference type="Proteomes" id="UP001642409"/>
    </source>
</evidence>
<reference evidence="2 3" key="2">
    <citation type="submission" date="2024-07" db="EMBL/GenBank/DDBJ databases">
        <authorList>
            <person name="Akdeniz Z."/>
        </authorList>
    </citation>
    <scope>NUCLEOTIDE SEQUENCE [LARGE SCALE GENOMIC DNA]</scope>
</reference>